<evidence type="ECO:0000313" key="4">
    <source>
        <dbReference type="EMBL" id="TFB21750.1"/>
    </source>
</evidence>
<keyword evidence="5" id="KW-1185">Reference proteome</keyword>
<dbReference type="OrthoDB" id="9796032at2"/>
<dbReference type="GO" id="GO:0046872">
    <property type="term" value="F:metal ion binding"/>
    <property type="evidence" value="ECO:0007669"/>
    <property type="project" value="UniProtKB-KW"/>
</dbReference>
<dbReference type="Proteomes" id="UP000297975">
    <property type="component" value="Unassembled WGS sequence"/>
</dbReference>
<dbReference type="EMBL" id="SOPW01000007">
    <property type="protein sequence ID" value="TFB21750.1"/>
    <property type="molecule type" value="Genomic_DNA"/>
</dbReference>
<dbReference type="PANTHER" id="PTHR11845">
    <property type="entry name" value="5'-DEOXYNUCLEOTIDASE HDDC2"/>
    <property type="match status" value="1"/>
</dbReference>
<dbReference type="Gene3D" id="1.10.3210.10">
    <property type="entry name" value="Hypothetical protein af1432"/>
    <property type="match status" value="1"/>
</dbReference>
<dbReference type="GO" id="GO:0005737">
    <property type="term" value="C:cytoplasm"/>
    <property type="evidence" value="ECO:0007669"/>
    <property type="project" value="TreeGrafter"/>
</dbReference>
<comment type="caution">
    <text evidence="4">The sequence shown here is derived from an EMBL/GenBank/DDBJ whole genome shotgun (WGS) entry which is preliminary data.</text>
</comment>
<dbReference type="PANTHER" id="PTHR11845:SF13">
    <property type="entry name" value="5'-DEOXYNUCLEOTIDASE HDDC2"/>
    <property type="match status" value="1"/>
</dbReference>
<proteinExistence type="predicted"/>
<name>A0A4Y8IKU4_9BACI</name>
<sequence>MDEKFKQMMEVLHLSEKLKIELRHSWLSNGRHESVAEHTWRVSLMAMLIAPHLEKDIDTLKLLKMIIIHDLVEAEAGDIPAFDTLDDHEAKQLKAQNEQQAILHIKELVGGTQGQEWLELWYEFEDKETYEAKVANALDKLEAQVQHNEADIDTWLPIEYDMSYLLGRHTSFSPVLEELKNVIEHEADTKIKQASRSGQN</sequence>
<dbReference type="GO" id="GO:0002953">
    <property type="term" value="F:5'-deoxynucleotidase activity"/>
    <property type="evidence" value="ECO:0007669"/>
    <property type="project" value="InterPro"/>
</dbReference>
<evidence type="ECO:0000256" key="2">
    <source>
        <dbReference type="ARBA" id="ARBA00022801"/>
    </source>
</evidence>
<dbReference type="Pfam" id="PF13023">
    <property type="entry name" value="HD_3"/>
    <property type="match status" value="1"/>
</dbReference>
<protein>
    <submittedName>
        <fullName evidence="4">HD domain-containing protein</fullName>
    </submittedName>
</protein>
<gene>
    <name evidence="4" type="ORF">E3U55_07935</name>
</gene>
<dbReference type="InterPro" id="IPR006674">
    <property type="entry name" value="HD_domain"/>
</dbReference>
<feature type="domain" description="HD" evidence="3">
    <location>
        <begin position="16"/>
        <end position="176"/>
    </location>
</feature>
<accession>A0A4Y8IKU4</accession>
<dbReference type="AlphaFoldDB" id="A0A4Y8IKU4"/>
<dbReference type="InterPro" id="IPR039356">
    <property type="entry name" value="YfbR/HDDC2"/>
</dbReference>
<reference evidence="4 5" key="1">
    <citation type="submission" date="2019-03" db="EMBL/GenBank/DDBJ databases">
        <authorList>
            <person name="He R.-H."/>
        </authorList>
    </citation>
    <scope>NUCLEOTIDE SEQUENCE [LARGE SCALE GENOMIC DNA]</scope>
    <source>
        <strain evidence="5">SH 714</strain>
    </source>
</reference>
<evidence type="ECO:0000259" key="3">
    <source>
        <dbReference type="Pfam" id="PF13023"/>
    </source>
</evidence>
<organism evidence="4 5">
    <name type="scientific">Filobacillus milosensis</name>
    <dbReference type="NCBI Taxonomy" id="94137"/>
    <lineage>
        <taxon>Bacteria</taxon>
        <taxon>Bacillati</taxon>
        <taxon>Bacillota</taxon>
        <taxon>Bacilli</taxon>
        <taxon>Bacillales</taxon>
        <taxon>Bacillaceae</taxon>
        <taxon>Filobacillus</taxon>
    </lineage>
</organism>
<dbReference type="SUPFAM" id="SSF109604">
    <property type="entry name" value="HD-domain/PDEase-like"/>
    <property type="match status" value="1"/>
</dbReference>
<evidence type="ECO:0000313" key="5">
    <source>
        <dbReference type="Proteomes" id="UP000297975"/>
    </source>
</evidence>
<keyword evidence="2" id="KW-0378">Hydrolase</keyword>
<evidence type="ECO:0000256" key="1">
    <source>
        <dbReference type="ARBA" id="ARBA00022723"/>
    </source>
</evidence>
<dbReference type="RefSeq" id="WP_134339894.1">
    <property type="nucleotide sequence ID" value="NZ_SOPW01000007.1"/>
</dbReference>
<keyword evidence="1" id="KW-0479">Metal-binding</keyword>